<evidence type="ECO:0008006" key="4">
    <source>
        <dbReference type="Google" id="ProtNLM"/>
    </source>
</evidence>
<dbReference type="Pfam" id="PF14023">
    <property type="entry name" value="Bestrophin-like"/>
    <property type="match status" value="1"/>
</dbReference>
<dbReference type="OrthoDB" id="116415at2"/>
<feature type="transmembrane region" description="Helical" evidence="1">
    <location>
        <begin position="211"/>
        <end position="229"/>
    </location>
</feature>
<proteinExistence type="predicted"/>
<keyword evidence="1" id="KW-1133">Transmembrane helix</keyword>
<name>A0A4V1EHM9_9BURK</name>
<sequence>MINITDYPSLVFVISLVLQWGSARIGAVLAKRRGNMDSDSHEDFGVVQAATLTLLALIIGFSFSMATSRYDLRKSYEENEANAIGTEYVRADLLPPAQAAAVRALLARYTDLRIHFYQTRDAQQLQQINLTTAQMQNDLWAAVRTSAAQQPTPVMALAVSGMNDVLNTQGYTQAEWWNRLPLAAWTLMLLMAVCSNMLVGYGVRSNNGRKLLVVLPLVVSIAFMLIADIDSPRGGVIRVKPQNLIAFAQSLPPH</sequence>
<protein>
    <recommendedName>
        <fullName evidence="4">DUF4239 domain-containing protein</fullName>
    </recommendedName>
</protein>
<evidence type="ECO:0000313" key="3">
    <source>
        <dbReference type="Proteomes" id="UP000298656"/>
    </source>
</evidence>
<keyword evidence="1" id="KW-0812">Transmembrane</keyword>
<keyword evidence="3" id="KW-1185">Reference proteome</keyword>
<feature type="transmembrane region" description="Helical" evidence="1">
    <location>
        <begin position="182"/>
        <end position="199"/>
    </location>
</feature>
<accession>A0A4V1EHM9</accession>
<dbReference type="RefSeq" id="WP_137333640.1">
    <property type="nucleotide sequence ID" value="NZ_CP040077.1"/>
</dbReference>
<reference evidence="2 3" key="1">
    <citation type="submission" date="2019-05" db="EMBL/GenBank/DDBJ databases">
        <title>Burkholderia sp. DHOD12, isolated from subtropical forest soil.</title>
        <authorList>
            <person name="Gao Z.-H."/>
            <person name="Qiu L.-H."/>
        </authorList>
    </citation>
    <scope>NUCLEOTIDE SEQUENCE [LARGE SCALE GENOMIC DNA]</scope>
    <source>
        <strain evidence="2 3">DHOD12</strain>
    </source>
</reference>
<dbReference type="AlphaFoldDB" id="A0A4V1EHM9"/>
<dbReference type="KEGG" id="tvl:FAZ95_17735"/>
<dbReference type="Proteomes" id="UP000298656">
    <property type="component" value="Chromosome 1"/>
</dbReference>
<dbReference type="EMBL" id="CP040077">
    <property type="protein sequence ID" value="QCP50830.1"/>
    <property type="molecule type" value="Genomic_DNA"/>
</dbReference>
<dbReference type="InterPro" id="IPR025333">
    <property type="entry name" value="DUF4239"/>
</dbReference>
<feature type="transmembrane region" description="Helical" evidence="1">
    <location>
        <begin position="46"/>
        <end position="66"/>
    </location>
</feature>
<evidence type="ECO:0000313" key="2">
    <source>
        <dbReference type="EMBL" id="QCP50830.1"/>
    </source>
</evidence>
<organism evidence="2 3">
    <name type="scientific">Trinickia violacea</name>
    <dbReference type="NCBI Taxonomy" id="2571746"/>
    <lineage>
        <taxon>Bacteria</taxon>
        <taxon>Pseudomonadati</taxon>
        <taxon>Pseudomonadota</taxon>
        <taxon>Betaproteobacteria</taxon>
        <taxon>Burkholderiales</taxon>
        <taxon>Burkholderiaceae</taxon>
        <taxon>Trinickia</taxon>
    </lineage>
</organism>
<gene>
    <name evidence="2" type="ORF">FAZ95_17735</name>
</gene>
<keyword evidence="1" id="KW-0472">Membrane</keyword>
<evidence type="ECO:0000256" key="1">
    <source>
        <dbReference type="SAM" id="Phobius"/>
    </source>
</evidence>